<evidence type="ECO:0000259" key="1">
    <source>
        <dbReference type="Pfam" id="PF00557"/>
    </source>
</evidence>
<evidence type="ECO:0000313" key="2">
    <source>
        <dbReference type="EMBL" id="HJA71967.1"/>
    </source>
</evidence>
<gene>
    <name evidence="2" type="ORF">IAA07_10420</name>
</gene>
<organism evidence="2 3">
    <name type="scientific">Candidatus Lachnoclostridium stercoravium</name>
    <dbReference type="NCBI Taxonomy" id="2838633"/>
    <lineage>
        <taxon>Bacteria</taxon>
        <taxon>Bacillati</taxon>
        <taxon>Bacillota</taxon>
        <taxon>Clostridia</taxon>
        <taxon>Lachnospirales</taxon>
        <taxon>Lachnospiraceae</taxon>
    </lineage>
</organism>
<dbReference type="Gene3D" id="3.90.230.10">
    <property type="entry name" value="Creatinase/methionine aminopeptidase superfamily"/>
    <property type="match status" value="1"/>
</dbReference>
<evidence type="ECO:0000313" key="3">
    <source>
        <dbReference type="Proteomes" id="UP000823900"/>
    </source>
</evidence>
<reference evidence="2" key="2">
    <citation type="submission" date="2021-04" db="EMBL/GenBank/DDBJ databases">
        <authorList>
            <person name="Gilroy R."/>
        </authorList>
    </citation>
    <scope>NUCLEOTIDE SEQUENCE</scope>
    <source>
        <strain evidence="2">CHK178-16964</strain>
    </source>
</reference>
<dbReference type="SUPFAM" id="SSF55920">
    <property type="entry name" value="Creatinase/aminopeptidase"/>
    <property type="match status" value="1"/>
</dbReference>
<protein>
    <submittedName>
        <fullName evidence="2">M24 family metallopeptidase</fullName>
    </submittedName>
</protein>
<name>A0A9D2HJF1_9FIRM</name>
<reference evidence="2" key="1">
    <citation type="journal article" date="2021" name="PeerJ">
        <title>Extensive microbial diversity within the chicken gut microbiome revealed by metagenomics and culture.</title>
        <authorList>
            <person name="Gilroy R."/>
            <person name="Ravi A."/>
            <person name="Getino M."/>
            <person name="Pursley I."/>
            <person name="Horton D.L."/>
            <person name="Alikhan N.F."/>
            <person name="Baker D."/>
            <person name="Gharbi K."/>
            <person name="Hall N."/>
            <person name="Watson M."/>
            <person name="Adriaenssens E.M."/>
            <person name="Foster-Nyarko E."/>
            <person name="Jarju S."/>
            <person name="Secka A."/>
            <person name="Antonio M."/>
            <person name="Oren A."/>
            <person name="Chaudhuri R.R."/>
            <person name="La Ragione R."/>
            <person name="Hildebrand F."/>
            <person name="Pallen M.J."/>
        </authorList>
    </citation>
    <scope>NUCLEOTIDE SEQUENCE</scope>
    <source>
        <strain evidence="2">CHK178-16964</strain>
    </source>
</reference>
<dbReference type="SUPFAM" id="SSF53092">
    <property type="entry name" value="Creatinase/prolidase N-terminal domain"/>
    <property type="match status" value="1"/>
</dbReference>
<dbReference type="PANTHER" id="PTHR46112:SF2">
    <property type="entry name" value="XAA-PRO AMINOPEPTIDASE P-RELATED"/>
    <property type="match status" value="1"/>
</dbReference>
<dbReference type="InterPro" id="IPR000994">
    <property type="entry name" value="Pept_M24"/>
</dbReference>
<dbReference type="InterPro" id="IPR050659">
    <property type="entry name" value="Peptidase_M24B"/>
</dbReference>
<dbReference type="AlphaFoldDB" id="A0A9D2HJF1"/>
<dbReference type="InterPro" id="IPR029149">
    <property type="entry name" value="Creatin/AminoP/Spt16_N"/>
</dbReference>
<dbReference type="PANTHER" id="PTHR46112">
    <property type="entry name" value="AMINOPEPTIDASE"/>
    <property type="match status" value="1"/>
</dbReference>
<feature type="domain" description="Peptidase M24" evidence="1">
    <location>
        <begin position="182"/>
        <end position="381"/>
    </location>
</feature>
<dbReference type="CDD" id="cd01066">
    <property type="entry name" value="APP_MetAP"/>
    <property type="match status" value="1"/>
</dbReference>
<proteinExistence type="predicted"/>
<sequence>MGATRFSMEADRPGRFRFRTDEKEMERRWKATREAMKRQEIDCLVLWGDNQIFGGVQKYLTDLQVPVYPHGFLFSQEGISIVGHGDWGGAACGDYLCCRDVIDNISVPFLPSIHYTDRYPAEEFCKIIRRHGWKRVGFVAMNILPAGVYKYMTESLTGVSFVDATDMMDQIKAVKSPYELEQCEKAVRLHEDILAAVPSILRVGRTEREVSLALRHLADDMYCSDFMVLTGAHPVTPGGNLYLYQNNTIQRGDYVYILVELAAPGGLWAELGRTYSMGEPSQAMEKAWKDAVKLENDLAAMCVPGAKPGDIFLAGNRWLNEHGYAQEGHFYAHGQGYDIVDRPVFCEEETMTLKENMYFSMHPRCKNKDAAAICVDNFVVTKEGGRRLSHIPQELICIDY</sequence>
<dbReference type="Gene3D" id="3.40.350.10">
    <property type="entry name" value="Creatinase/prolidase N-terminal domain"/>
    <property type="match status" value="1"/>
</dbReference>
<dbReference type="Proteomes" id="UP000823900">
    <property type="component" value="Unassembled WGS sequence"/>
</dbReference>
<dbReference type="EMBL" id="DWZA01000091">
    <property type="protein sequence ID" value="HJA71967.1"/>
    <property type="molecule type" value="Genomic_DNA"/>
</dbReference>
<dbReference type="InterPro" id="IPR036005">
    <property type="entry name" value="Creatinase/aminopeptidase-like"/>
</dbReference>
<dbReference type="Pfam" id="PF00557">
    <property type="entry name" value="Peptidase_M24"/>
    <property type="match status" value="1"/>
</dbReference>
<comment type="caution">
    <text evidence="2">The sequence shown here is derived from an EMBL/GenBank/DDBJ whole genome shotgun (WGS) entry which is preliminary data.</text>
</comment>
<accession>A0A9D2HJF1</accession>